<evidence type="ECO:0000313" key="2">
    <source>
        <dbReference type="EMBL" id="RLM80789.1"/>
    </source>
</evidence>
<feature type="region of interest" description="Disordered" evidence="1">
    <location>
        <begin position="35"/>
        <end position="58"/>
    </location>
</feature>
<evidence type="ECO:0000313" key="3">
    <source>
        <dbReference type="Proteomes" id="UP000275267"/>
    </source>
</evidence>
<organism evidence="2 3">
    <name type="scientific">Panicum miliaceum</name>
    <name type="common">Proso millet</name>
    <name type="synonym">Broomcorn millet</name>
    <dbReference type="NCBI Taxonomy" id="4540"/>
    <lineage>
        <taxon>Eukaryota</taxon>
        <taxon>Viridiplantae</taxon>
        <taxon>Streptophyta</taxon>
        <taxon>Embryophyta</taxon>
        <taxon>Tracheophyta</taxon>
        <taxon>Spermatophyta</taxon>
        <taxon>Magnoliopsida</taxon>
        <taxon>Liliopsida</taxon>
        <taxon>Poales</taxon>
        <taxon>Poaceae</taxon>
        <taxon>PACMAD clade</taxon>
        <taxon>Panicoideae</taxon>
        <taxon>Panicodae</taxon>
        <taxon>Paniceae</taxon>
        <taxon>Panicinae</taxon>
        <taxon>Panicum</taxon>
        <taxon>Panicum sect. Panicum</taxon>
    </lineage>
</organism>
<dbReference type="Proteomes" id="UP000275267">
    <property type="component" value="Unassembled WGS sequence"/>
</dbReference>
<name>A0A3L6QKH9_PANMI</name>
<sequence>MRYARRSVSDADIGKYQAFAQTLQQSRGVGGEFRFSTQPQAAEPAATAPGADEDDLYN</sequence>
<dbReference type="STRING" id="4540.A0A3L6QKH9"/>
<dbReference type="EMBL" id="PQIB02000012">
    <property type="protein sequence ID" value="RLM80789.1"/>
    <property type="molecule type" value="Genomic_DNA"/>
</dbReference>
<feature type="compositionally biased region" description="Low complexity" evidence="1">
    <location>
        <begin position="37"/>
        <end position="50"/>
    </location>
</feature>
<accession>A0A3L6QKH9</accession>
<protein>
    <submittedName>
        <fullName evidence="2">Uncharacterized protein</fullName>
    </submittedName>
</protein>
<gene>
    <name evidence="2" type="ORF">C2845_PM12G18460</name>
</gene>
<comment type="caution">
    <text evidence="2">The sequence shown here is derived from an EMBL/GenBank/DDBJ whole genome shotgun (WGS) entry which is preliminary data.</text>
</comment>
<proteinExistence type="predicted"/>
<dbReference type="AlphaFoldDB" id="A0A3L6QKH9"/>
<keyword evidence="3" id="KW-1185">Reference proteome</keyword>
<evidence type="ECO:0000256" key="1">
    <source>
        <dbReference type="SAM" id="MobiDB-lite"/>
    </source>
</evidence>
<dbReference type="OrthoDB" id="685819at2759"/>
<reference evidence="3" key="1">
    <citation type="journal article" date="2019" name="Nat. Commun.">
        <title>The genome of broomcorn millet.</title>
        <authorList>
            <person name="Zou C."/>
            <person name="Miki D."/>
            <person name="Li D."/>
            <person name="Tang Q."/>
            <person name="Xiao L."/>
            <person name="Rajput S."/>
            <person name="Deng P."/>
            <person name="Jia W."/>
            <person name="Huang R."/>
            <person name="Zhang M."/>
            <person name="Sun Y."/>
            <person name="Hu J."/>
            <person name="Fu X."/>
            <person name="Schnable P.S."/>
            <person name="Li F."/>
            <person name="Zhang H."/>
            <person name="Feng B."/>
            <person name="Zhu X."/>
            <person name="Liu R."/>
            <person name="Schnable J.C."/>
            <person name="Zhu J.-K."/>
            <person name="Zhang H."/>
        </authorList>
    </citation>
    <scope>NUCLEOTIDE SEQUENCE [LARGE SCALE GENOMIC DNA]</scope>
</reference>